<dbReference type="EMBL" id="JASPKY010000268">
    <property type="protein sequence ID" value="KAK9712115.1"/>
    <property type="molecule type" value="Genomic_DNA"/>
</dbReference>
<accession>A0AAW1K1E0</accession>
<keyword evidence="3" id="KW-1185">Reference proteome</keyword>
<gene>
    <name evidence="2" type="ORF">QE152_g25044</name>
</gene>
<sequence>MLDELKALKGTQPYKLYFDNLFTGMTLLKYLRDNNYEGTGTIRENRVPKGCPLTNKKAIEKRPRGTYESTLDKANGIILVRWVDNGVVTTASTCFGTQPLGLTMEWSQRLPRVLELNH</sequence>
<comment type="caution">
    <text evidence="2">The sequence shown here is derived from an EMBL/GenBank/DDBJ whole genome shotgun (WGS) entry which is preliminary data.</text>
</comment>
<feature type="domain" description="PiggyBac transposable element-derived protein" evidence="1">
    <location>
        <begin position="6"/>
        <end position="99"/>
    </location>
</feature>
<name>A0AAW1K1E0_POPJA</name>
<dbReference type="InterPro" id="IPR029526">
    <property type="entry name" value="PGBD"/>
</dbReference>
<evidence type="ECO:0000259" key="1">
    <source>
        <dbReference type="Pfam" id="PF13843"/>
    </source>
</evidence>
<evidence type="ECO:0000313" key="2">
    <source>
        <dbReference type="EMBL" id="KAK9712115.1"/>
    </source>
</evidence>
<dbReference type="Pfam" id="PF13843">
    <property type="entry name" value="DDE_Tnp_1_7"/>
    <property type="match status" value="1"/>
</dbReference>
<dbReference type="Proteomes" id="UP001458880">
    <property type="component" value="Unassembled WGS sequence"/>
</dbReference>
<dbReference type="GO" id="GO:0043565">
    <property type="term" value="F:sequence-specific DNA binding"/>
    <property type="evidence" value="ECO:0007669"/>
    <property type="project" value="TreeGrafter"/>
</dbReference>
<dbReference type="AlphaFoldDB" id="A0AAW1K1E0"/>
<evidence type="ECO:0000313" key="3">
    <source>
        <dbReference type="Proteomes" id="UP001458880"/>
    </source>
</evidence>
<proteinExistence type="predicted"/>
<reference evidence="2 3" key="1">
    <citation type="journal article" date="2024" name="BMC Genomics">
        <title>De novo assembly and annotation of Popillia japonica's genome with initial clues to its potential as an invasive pest.</title>
        <authorList>
            <person name="Cucini C."/>
            <person name="Boschi S."/>
            <person name="Funari R."/>
            <person name="Cardaioli E."/>
            <person name="Iannotti N."/>
            <person name="Marturano G."/>
            <person name="Paoli F."/>
            <person name="Bruttini M."/>
            <person name="Carapelli A."/>
            <person name="Frati F."/>
            <person name="Nardi F."/>
        </authorList>
    </citation>
    <scope>NUCLEOTIDE SEQUENCE [LARGE SCALE GENOMIC DNA]</scope>
    <source>
        <strain evidence="2">DMR45628</strain>
    </source>
</reference>
<protein>
    <submittedName>
        <fullName evidence="2">Transposase IS4</fullName>
    </submittedName>
</protein>
<dbReference type="PANTHER" id="PTHR47055">
    <property type="entry name" value="DDE_TNP_1_7 DOMAIN-CONTAINING PROTEIN"/>
    <property type="match status" value="1"/>
</dbReference>
<dbReference type="InterPro" id="IPR052638">
    <property type="entry name" value="PiggyBac_TE-derived"/>
</dbReference>
<dbReference type="PANTHER" id="PTHR47055:SF3">
    <property type="entry name" value="PHORBOL-ESTER_DAG-TYPE DOMAIN-CONTAINING PROTEIN"/>
    <property type="match status" value="1"/>
</dbReference>
<organism evidence="2 3">
    <name type="scientific">Popillia japonica</name>
    <name type="common">Japanese beetle</name>
    <dbReference type="NCBI Taxonomy" id="7064"/>
    <lineage>
        <taxon>Eukaryota</taxon>
        <taxon>Metazoa</taxon>
        <taxon>Ecdysozoa</taxon>
        <taxon>Arthropoda</taxon>
        <taxon>Hexapoda</taxon>
        <taxon>Insecta</taxon>
        <taxon>Pterygota</taxon>
        <taxon>Neoptera</taxon>
        <taxon>Endopterygota</taxon>
        <taxon>Coleoptera</taxon>
        <taxon>Polyphaga</taxon>
        <taxon>Scarabaeiformia</taxon>
        <taxon>Scarabaeidae</taxon>
        <taxon>Rutelinae</taxon>
        <taxon>Popillia</taxon>
    </lineage>
</organism>